<evidence type="ECO:0008006" key="3">
    <source>
        <dbReference type="Google" id="ProtNLM"/>
    </source>
</evidence>
<name>A0A8S9Y636_APOLU</name>
<accession>A0A8S9Y636</accession>
<gene>
    <name evidence="1" type="ORF">GE061_000989</name>
</gene>
<dbReference type="AlphaFoldDB" id="A0A8S9Y636"/>
<evidence type="ECO:0000313" key="1">
    <source>
        <dbReference type="EMBL" id="KAF6216643.1"/>
    </source>
</evidence>
<dbReference type="OrthoDB" id="430476at2759"/>
<sequence length="181" mass="20792">MEAEDSRTKINRLEGTSDWASWKFQMQIILEANEYADFLSGEEPKPQRIPRAGETDAETDVRFKDKLKVWKLKDAKCKKAIISAVGKAPMLHLMSCESASDMWTKLHSVYEKKGVTSLYMIQKKFFEYKMDPEDDISTHVSKLEQLGHQLKLLGAPVDESFMMTKLLMTLPPTCRMLHVGF</sequence>
<evidence type="ECO:0000313" key="2">
    <source>
        <dbReference type="Proteomes" id="UP000466442"/>
    </source>
</evidence>
<reference evidence="1" key="1">
    <citation type="journal article" date="2021" name="Mol. Ecol. Resour.">
        <title>Apolygus lucorum genome provides insights into omnivorousness and mesophyll feeding.</title>
        <authorList>
            <person name="Liu Y."/>
            <person name="Liu H."/>
            <person name="Wang H."/>
            <person name="Huang T."/>
            <person name="Liu B."/>
            <person name="Yang B."/>
            <person name="Yin L."/>
            <person name="Li B."/>
            <person name="Zhang Y."/>
            <person name="Zhang S."/>
            <person name="Jiang F."/>
            <person name="Zhang X."/>
            <person name="Ren Y."/>
            <person name="Wang B."/>
            <person name="Wang S."/>
            <person name="Lu Y."/>
            <person name="Wu K."/>
            <person name="Fan W."/>
            <person name="Wang G."/>
        </authorList>
    </citation>
    <scope>NUCLEOTIDE SEQUENCE</scope>
    <source>
        <strain evidence="1">12Hb</strain>
    </source>
</reference>
<dbReference type="Proteomes" id="UP000466442">
    <property type="component" value="Linkage Group LG1"/>
</dbReference>
<keyword evidence="2" id="KW-1185">Reference proteome</keyword>
<comment type="caution">
    <text evidence="1">The sequence shown here is derived from an EMBL/GenBank/DDBJ whole genome shotgun (WGS) entry which is preliminary data.</text>
</comment>
<dbReference type="EMBL" id="WIXP02000001">
    <property type="protein sequence ID" value="KAF6216643.1"/>
    <property type="molecule type" value="Genomic_DNA"/>
</dbReference>
<protein>
    <recommendedName>
        <fullName evidence="3">Retrotransposon Copia-like N-terminal domain-containing protein</fullName>
    </recommendedName>
</protein>
<dbReference type="Pfam" id="PF14223">
    <property type="entry name" value="Retrotran_gag_2"/>
    <property type="match status" value="1"/>
</dbReference>
<organism evidence="1 2">
    <name type="scientific">Apolygus lucorum</name>
    <name type="common">Small green plant bug</name>
    <name type="synonym">Lygocoris lucorum</name>
    <dbReference type="NCBI Taxonomy" id="248454"/>
    <lineage>
        <taxon>Eukaryota</taxon>
        <taxon>Metazoa</taxon>
        <taxon>Ecdysozoa</taxon>
        <taxon>Arthropoda</taxon>
        <taxon>Hexapoda</taxon>
        <taxon>Insecta</taxon>
        <taxon>Pterygota</taxon>
        <taxon>Neoptera</taxon>
        <taxon>Paraneoptera</taxon>
        <taxon>Hemiptera</taxon>
        <taxon>Heteroptera</taxon>
        <taxon>Panheteroptera</taxon>
        <taxon>Cimicomorpha</taxon>
        <taxon>Miridae</taxon>
        <taxon>Mirini</taxon>
        <taxon>Apolygus</taxon>
    </lineage>
</organism>
<proteinExistence type="predicted"/>